<organism evidence="7 8">
    <name type="scientific">Anas platyrhynchos platyrhynchos</name>
    <name type="common">Northern mallard</name>
    <dbReference type="NCBI Taxonomy" id="8840"/>
    <lineage>
        <taxon>Eukaryota</taxon>
        <taxon>Metazoa</taxon>
        <taxon>Chordata</taxon>
        <taxon>Craniata</taxon>
        <taxon>Vertebrata</taxon>
        <taxon>Euteleostomi</taxon>
        <taxon>Archelosauria</taxon>
        <taxon>Archosauria</taxon>
        <taxon>Dinosauria</taxon>
        <taxon>Saurischia</taxon>
        <taxon>Theropoda</taxon>
        <taxon>Coelurosauria</taxon>
        <taxon>Aves</taxon>
        <taxon>Neognathae</taxon>
        <taxon>Galloanserae</taxon>
        <taxon>Anseriformes</taxon>
        <taxon>Anatidae</taxon>
        <taxon>Anatinae</taxon>
        <taxon>Anas</taxon>
    </lineage>
</organism>
<keyword evidence="3 6" id="KW-0812">Transmembrane</keyword>
<evidence type="ECO:0000313" key="8">
    <source>
        <dbReference type="Proteomes" id="UP000016666"/>
    </source>
</evidence>
<feature type="transmembrane region" description="Helical" evidence="6">
    <location>
        <begin position="33"/>
        <end position="53"/>
    </location>
</feature>
<dbReference type="PANTHER" id="PTHR11119">
    <property type="entry name" value="XANTHINE-URACIL / VITAMIN C PERMEASE FAMILY MEMBER"/>
    <property type="match status" value="1"/>
</dbReference>
<evidence type="ECO:0000256" key="6">
    <source>
        <dbReference type="SAM" id="Phobius"/>
    </source>
</evidence>
<feature type="transmembrane region" description="Helical" evidence="6">
    <location>
        <begin position="65"/>
        <end position="83"/>
    </location>
</feature>
<dbReference type="AlphaFoldDB" id="A0A493TRC8"/>
<feature type="transmembrane region" description="Helical" evidence="6">
    <location>
        <begin position="331"/>
        <end position="350"/>
    </location>
</feature>
<keyword evidence="8" id="KW-1185">Reference proteome</keyword>
<sequence>PSKYHGVLLHPRTTHHSGLVEVVIGLLGLPGALLSYIGPLTVTPTVALIGLSVFQAAGERAGSHWGIAALSIVLIVLFAQYLRNVTIRLPGYRWGRGFVLLRVQIFKMFPIILAIMVVWLLCYLLTRTGVFPSSPEEYGYKARTDARGEILSVAPWFRVPYPCQWGLPTVTSAAVLGMFSATLAGIIESIGDYYSCARLAGAPAPPVHAINRGIFTEGISCIIAGLLGTGNGSTSSSPNIGVLGITKVHFDRGARGIKLHQAQQRAPKADTATSLLAGMITAVGLSNLQFVDMNSSRNLFVLGFSMFFGLTLPNYLDSNPKAINTGTLDQILTVLLTTEMFVGGSLAFILDNTIPGTREERGLVQWKAGAHADSTSSASLRSYDFPFGMGAVRRCRWLRHVPICPLFTGFSWRPGKSRAAVAEGAQEGTDGLVVCTKV</sequence>
<feature type="transmembrane region" description="Helical" evidence="6">
    <location>
        <begin position="103"/>
        <end position="125"/>
    </location>
</feature>
<dbReference type="GO" id="GO:0022857">
    <property type="term" value="F:transmembrane transporter activity"/>
    <property type="evidence" value="ECO:0007669"/>
    <property type="project" value="InterPro"/>
</dbReference>
<evidence type="ECO:0000256" key="5">
    <source>
        <dbReference type="ARBA" id="ARBA00023136"/>
    </source>
</evidence>
<comment type="subcellular location">
    <subcellularLocation>
        <location evidence="1">Membrane</location>
        <topology evidence="1">Multi-pass membrane protein</topology>
    </subcellularLocation>
</comment>
<comment type="similarity">
    <text evidence="2">Belongs to the nucleobase:cation symporter-2 (NCS2) (TC 2.A.40) family.</text>
</comment>
<dbReference type="GeneTree" id="ENSGT00950000182953"/>
<name>A0A493TRC8_ANAPP</name>
<evidence type="ECO:0000256" key="2">
    <source>
        <dbReference type="ARBA" id="ARBA00008821"/>
    </source>
</evidence>
<protein>
    <submittedName>
        <fullName evidence="7">Solute carrier family 23 member 1</fullName>
    </submittedName>
</protein>
<evidence type="ECO:0000256" key="3">
    <source>
        <dbReference type="ARBA" id="ARBA00022692"/>
    </source>
</evidence>
<gene>
    <name evidence="7" type="primary">SLC23A1</name>
</gene>
<reference evidence="7" key="2">
    <citation type="submission" date="2025-08" db="UniProtKB">
        <authorList>
            <consortium name="Ensembl"/>
        </authorList>
    </citation>
    <scope>IDENTIFICATION</scope>
</reference>
<dbReference type="InterPro" id="IPR006043">
    <property type="entry name" value="NCS2"/>
</dbReference>
<evidence type="ECO:0000256" key="4">
    <source>
        <dbReference type="ARBA" id="ARBA00022989"/>
    </source>
</evidence>
<proteinExistence type="inferred from homology"/>
<evidence type="ECO:0000256" key="1">
    <source>
        <dbReference type="ARBA" id="ARBA00004141"/>
    </source>
</evidence>
<dbReference type="Pfam" id="PF00860">
    <property type="entry name" value="Xan_ur_permease"/>
    <property type="match status" value="2"/>
</dbReference>
<reference evidence="7" key="3">
    <citation type="submission" date="2025-09" db="UniProtKB">
        <authorList>
            <consortium name="Ensembl"/>
        </authorList>
    </citation>
    <scope>IDENTIFICATION</scope>
</reference>
<dbReference type="GO" id="GO:0016020">
    <property type="term" value="C:membrane"/>
    <property type="evidence" value="ECO:0007669"/>
    <property type="project" value="UniProtKB-SubCell"/>
</dbReference>
<feature type="transmembrane region" description="Helical" evidence="6">
    <location>
        <begin position="299"/>
        <end position="316"/>
    </location>
</feature>
<accession>A0A493TRC8</accession>
<keyword evidence="4 6" id="KW-1133">Transmembrane helix</keyword>
<reference evidence="7 8" key="1">
    <citation type="submission" date="2017-10" db="EMBL/GenBank/DDBJ databases">
        <title>A new Pekin duck reference genome.</title>
        <authorList>
            <person name="Hou Z.-C."/>
            <person name="Zhou Z.-K."/>
            <person name="Zhu F."/>
            <person name="Hou S.-S."/>
        </authorList>
    </citation>
    <scope>NUCLEOTIDE SEQUENCE [LARGE SCALE GENOMIC DNA]</scope>
</reference>
<dbReference type="Proteomes" id="UP000016666">
    <property type="component" value="Chromosome 14"/>
</dbReference>
<evidence type="ECO:0000313" key="7">
    <source>
        <dbReference type="Ensembl" id="ENSAPLP00000028417.1"/>
    </source>
</evidence>
<dbReference type="Ensembl" id="ENSAPLT00000040937.1">
    <property type="protein sequence ID" value="ENSAPLP00000028417.1"/>
    <property type="gene ID" value="ENSAPLG00000008074.2"/>
</dbReference>
<keyword evidence="5 6" id="KW-0472">Membrane</keyword>